<name>A0A645AB67_9ZZZZ</name>
<organism evidence="2">
    <name type="scientific">bioreactor metagenome</name>
    <dbReference type="NCBI Taxonomy" id="1076179"/>
    <lineage>
        <taxon>unclassified sequences</taxon>
        <taxon>metagenomes</taxon>
        <taxon>ecological metagenomes</taxon>
    </lineage>
</organism>
<gene>
    <name evidence="2" type="ORF">SDC9_96993</name>
</gene>
<dbReference type="EMBL" id="VSSQ01012885">
    <property type="protein sequence ID" value="MPM50257.1"/>
    <property type="molecule type" value="Genomic_DNA"/>
</dbReference>
<proteinExistence type="predicted"/>
<protein>
    <submittedName>
        <fullName evidence="2">Uncharacterized protein</fullName>
    </submittedName>
</protein>
<reference evidence="2" key="1">
    <citation type="submission" date="2019-08" db="EMBL/GenBank/DDBJ databases">
        <authorList>
            <person name="Kucharzyk K."/>
            <person name="Murdoch R.W."/>
            <person name="Higgins S."/>
            <person name="Loffler F."/>
        </authorList>
    </citation>
    <scope>NUCLEOTIDE SEQUENCE</scope>
</reference>
<evidence type="ECO:0000256" key="1">
    <source>
        <dbReference type="SAM" id="MobiDB-lite"/>
    </source>
</evidence>
<feature type="compositionally biased region" description="Polar residues" evidence="1">
    <location>
        <begin position="126"/>
        <end position="151"/>
    </location>
</feature>
<comment type="caution">
    <text evidence="2">The sequence shown here is derived from an EMBL/GenBank/DDBJ whole genome shotgun (WGS) entry which is preliminary data.</text>
</comment>
<accession>A0A645AB67</accession>
<dbReference type="AlphaFoldDB" id="A0A645AB67"/>
<feature type="region of interest" description="Disordered" evidence="1">
    <location>
        <begin position="122"/>
        <end position="158"/>
    </location>
</feature>
<evidence type="ECO:0000313" key="2">
    <source>
        <dbReference type="EMBL" id="MPM50257.1"/>
    </source>
</evidence>
<sequence>MPRPASRRLLQRYRAKITNSSSAGSSVRLPFRHKMVSIAAPQSIKTALGANCRSTAEGVHSTEMPKISPRLAVTEPTALPTARSISPLSTPVTETVSSGSVVATDTTVAPTIKCGMPEVSAIHTAPSKNQSPPLTISKSPTENSNTMTNRFTARPSLPAPRRRRVLSIRICGFRLKYHS</sequence>